<evidence type="ECO:0000313" key="1">
    <source>
        <dbReference type="EMBL" id="GAA5800087.1"/>
    </source>
</evidence>
<sequence length="61" mass="6981">MKEMYISVKQYQILQPLSRKTSIGRRSSMMGKRVIGIKRSVNSIIRKSGRESMLAPPDDQV</sequence>
<accession>A0ABP9XZ98</accession>
<evidence type="ECO:0000313" key="2">
    <source>
        <dbReference type="Proteomes" id="UP001476247"/>
    </source>
</evidence>
<keyword evidence="2" id="KW-1185">Reference proteome</keyword>
<reference evidence="1 2" key="1">
    <citation type="submission" date="2024-04" db="EMBL/GenBank/DDBJ databases">
        <title>genome sequences of Mucor flavus KT1a and Helicostylum pulchrum KT1b strains isolation_sourced from the surface of a dry-aged beef.</title>
        <authorList>
            <person name="Toyotome T."/>
            <person name="Hosono M."/>
            <person name="Torimaru M."/>
            <person name="Fukuda K."/>
            <person name="Mikami N."/>
        </authorList>
    </citation>
    <scope>NUCLEOTIDE SEQUENCE [LARGE SCALE GENOMIC DNA]</scope>
    <source>
        <strain evidence="1 2">KT1b</strain>
    </source>
</reference>
<protein>
    <submittedName>
        <fullName evidence="1">Uncharacterized protein</fullName>
    </submittedName>
</protein>
<proteinExistence type="predicted"/>
<organism evidence="1 2">
    <name type="scientific">Helicostylum pulchrum</name>
    <dbReference type="NCBI Taxonomy" id="562976"/>
    <lineage>
        <taxon>Eukaryota</taxon>
        <taxon>Fungi</taxon>
        <taxon>Fungi incertae sedis</taxon>
        <taxon>Mucoromycota</taxon>
        <taxon>Mucoromycotina</taxon>
        <taxon>Mucoromycetes</taxon>
        <taxon>Mucorales</taxon>
        <taxon>Mucorineae</taxon>
        <taxon>Mucoraceae</taxon>
        <taxon>Helicostylum</taxon>
    </lineage>
</organism>
<dbReference type="Proteomes" id="UP001476247">
    <property type="component" value="Unassembled WGS sequence"/>
</dbReference>
<dbReference type="EMBL" id="BAABUJ010000014">
    <property type="protein sequence ID" value="GAA5800087.1"/>
    <property type="molecule type" value="Genomic_DNA"/>
</dbReference>
<comment type="caution">
    <text evidence="1">The sequence shown here is derived from an EMBL/GenBank/DDBJ whole genome shotgun (WGS) entry which is preliminary data.</text>
</comment>
<name>A0ABP9XZ98_9FUNG</name>
<gene>
    <name evidence="1" type="ORF">HPULCUR_005509</name>
</gene>